<dbReference type="Pfam" id="PF11185">
    <property type="entry name" value="DUF2971"/>
    <property type="match status" value="1"/>
</dbReference>
<reference evidence="2" key="1">
    <citation type="submission" date="2016-10" db="EMBL/GenBank/DDBJ databases">
        <authorList>
            <person name="Varghese N."/>
            <person name="Submissions S."/>
        </authorList>
    </citation>
    <scope>NUCLEOTIDE SEQUENCE [LARGE SCALE GENOMIC DNA]</scope>
    <source>
        <strain evidence="2">DSM 17934</strain>
    </source>
</reference>
<keyword evidence="2" id="KW-1185">Reference proteome</keyword>
<organism evidence="1 2">
    <name type="scientific">Flavobacterium terrigena</name>
    <dbReference type="NCBI Taxonomy" id="402734"/>
    <lineage>
        <taxon>Bacteria</taxon>
        <taxon>Pseudomonadati</taxon>
        <taxon>Bacteroidota</taxon>
        <taxon>Flavobacteriia</taxon>
        <taxon>Flavobacteriales</taxon>
        <taxon>Flavobacteriaceae</taxon>
        <taxon>Flavobacterium</taxon>
    </lineage>
</organism>
<evidence type="ECO:0000313" key="1">
    <source>
        <dbReference type="EMBL" id="SEJ29565.1"/>
    </source>
</evidence>
<dbReference type="STRING" id="402734.SAMN05660918_2877"/>
<name>A0A1H6XYA6_9FLAO</name>
<dbReference type="Proteomes" id="UP000199702">
    <property type="component" value="Unassembled WGS sequence"/>
</dbReference>
<dbReference type="EMBL" id="FNYA01000009">
    <property type="protein sequence ID" value="SEJ29565.1"/>
    <property type="molecule type" value="Genomic_DNA"/>
</dbReference>
<gene>
    <name evidence="1" type="ORF">SAMN05660918_2877</name>
</gene>
<evidence type="ECO:0000313" key="2">
    <source>
        <dbReference type="Proteomes" id="UP000199702"/>
    </source>
</evidence>
<evidence type="ECO:0008006" key="3">
    <source>
        <dbReference type="Google" id="ProtNLM"/>
    </source>
</evidence>
<accession>A0A1H6XYA6</accession>
<protein>
    <recommendedName>
        <fullName evidence="3">DUF2971 domain-containing protein</fullName>
    </recommendedName>
</protein>
<sequence length="243" mass="28633">MNDSNENIWIERHFETLKNSFKSEKEKKLLKEGLDTYKWNKNPPFIFCLSANKDLLSQWRAYSQDGQGVSIGFNTKCLEFENRIPSPNVYAQHTFGLAKVDYNNYSQKKIVNDLCDEVKKMAESSEKFEKMFSSIHLGLSLVSNALVFKNSNFREEKEWRIIHTPTEKYEESLENLSELRYRYSENRIKSYFEYEFGTKFNSNLIPEIILGPKCNMQISEMENFIKSVGLKKTKVLRSNSTYR</sequence>
<dbReference type="AlphaFoldDB" id="A0A1H6XYA6"/>
<proteinExistence type="predicted"/>
<dbReference type="InterPro" id="IPR021352">
    <property type="entry name" value="DUF2971"/>
</dbReference>